<dbReference type="Proteomes" id="UP001147733">
    <property type="component" value="Unassembled WGS sequence"/>
</dbReference>
<evidence type="ECO:0000256" key="1">
    <source>
        <dbReference type="SAM" id="MobiDB-lite"/>
    </source>
</evidence>
<gene>
    <name evidence="2" type="ORF">N7469_006606</name>
</gene>
<feature type="compositionally biased region" description="Basic and acidic residues" evidence="1">
    <location>
        <begin position="1"/>
        <end position="14"/>
    </location>
</feature>
<name>A0A9W9NV32_PENCI</name>
<dbReference type="AlphaFoldDB" id="A0A9W9NV32"/>
<reference evidence="2" key="2">
    <citation type="journal article" date="2023" name="IMA Fungus">
        <title>Comparative genomic study of the Penicillium genus elucidates a diverse pangenome and 15 lateral gene transfer events.</title>
        <authorList>
            <person name="Petersen C."/>
            <person name="Sorensen T."/>
            <person name="Nielsen M.R."/>
            <person name="Sondergaard T.E."/>
            <person name="Sorensen J.L."/>
            <person name="Fitzpatrick D.A."/>
            <person name="Frisvad J.C."/>
            <person name="Nielsen K.L."/>
        </authorList>
    </citation>
    <scope>NUCLEOTIDE SEQUENCE</scope>
    <source>
        <strain evidence="2">IBT 23319</strain>
    </source>
</reference>
<organism evidence="2 3">
    <name type="scientific">Penicillium citrinum</name>
    <dbReference type="NCBI Taxonomy" id="5077"/>
    <lineage>
        <taxon>Eukaryota</taxon>
        <taxon>Fungi</taxon>
        <taxon>Dikarya</taxon>
        <taxon>Ascomycota</taxon>
        <taxon>Pezizomycotina</taxon>
        <taxon>Eurotiomycetes</taxon>
        <taxon>Eurotiomycetidae</taxon>
        <taxon>Eurotiales</taxon>
        <taxon>Aspergillaceae</taxon>
        <taxon>Penicillium</taxon>
    </lineage>
</organism>
<dbReference type="GeneID" id="81384691"/>
<keyword evidence="3" id="KW-1185">Reference proteome</keyword>
<feature type="region of interest" description="Disordered" evidence="1">
    <location>
        <begin position="1"/>
        <end position="41"/>
    </location>
</feature>
<evidence type="ECO:0000313" key="3">
    <source>
        <dbReference type="Proteomes" id="UP001147733"/>
    </source>
</evidence>
<protein>
    <submittedName>
        <fullName evidence="2">Major facilitator superfamily domain general substrate transporter</fullName>
    </submittedName>
</protein>
<reference evidence="2" key="1">
    <citation type="submission" date="2022-11" db="EMBL/GenBank/DDBJ databases">
        <authorList>
            <person name="Petersen C."/>
        </authorList>
    </citation>
    <scope>NUCLEOTIDE SEQUENCE</scope>
    <source>
        <strain evidence="2">IBT 23319</strain>
    </source>
</reference>
<dbReference type="EMBL" id="JAPQKT010000006">
    <property type="protein sequence ID" value="KAJ5226600.1"/>
    <property type="molecule type" value="Genomic_DNA"/>
</dbReference>
<dbReference type="RefSeq" id="XP_056498965.1">
    <property type="nucleotide sequence ID" value="XM_056645524.1"/>
</dbReference>
<proteinExistence type="predicted"/>
<accession>A0A9W9NV32</accession>
<sequence>MEKNSPIHETREMDSPSLSTLHESCSRVGSKGEMDEQNPQNWSNTRKTLLFIALMSSSLLADGCSYGMGWHADYTPSNGMGNFNQ</sequence>
<comment type="caution">
    <text evidence="2">The sequence shown here is derived from an EMBL/GenBank/DDBJ whole genome shotgun (WGS) entry which is preliminary data.</text>
</comment>
<evidence type="ECO:0000313" key="2">
    <source>
        <dbReference type="EMBL" id="KAJ5226600.1"/>
    </source>
</evidence>